<evidence type="ECO:0000256" key="1">
    <source>
        <dbReference type="ARBA" id="ARBA00004141"/>
    </source>
</evidence>
<reference evidence="7 8" key="1">
    <citation type="journal article" date="2024" name="Nat. Commun.">
        <title>Phylogenomics reveals the evolutionary origins of lichenization in chlorophyte algae.</title>
        <authorList>
            <person name="Puginier C."/>
            <person name="Libourel C."/>
            <person name="Otte J."/>
            <person name="Skaloud P."/>
            <person name="Haon M."/>
            <person name="Grisel S."/>
            <person name="Petersen M."/>
            <person name="Berrin J.G."/>
            <person name="Delaux P.M."/>
            <person name="Dal Grande F."/>
            <person name="Keller J."/>
        </authorList>
    </citation>
    <scope>NUCLEOTIDE SEQUENCE [LARGE SCALE GENOMIC DNA]</scope>
    <source>
        <strain evidence="7 8">SAG 2043</strain>
    </source>
</reference>
<evidence type="ECO:0008006" key="9">
    <source>
        <dbReference type="Google" id="ProtNLM"/>
    </source>
</evidence>
<evidence type="ECO:0000256" key="5">
    <source>
        <dbReference type="SAM" id="MobiDB-lite"/>
    </source>
</evidence>
<keyword evidence="2 6" id="KW-0812">Transmembrane</keyword>
<keyword evidence="4 6" id="KW-0472">Membrane</keyword>
<feature type="transmembrane region" description="Helical" evidence="6">
    <location>
        <begin position="331"/>
        <end position="354"/>
    </location>
</feature>
<evidence type="ECO:0000313" key="7">
    <source>
        <dbReference type="EMBL" id="KAK9804777.1"/>
    </source>
</evidence>
<accession>A0AAW1P9P4</accession>
<feature type="transmembrane region" description="Helical" evidence="6">
    <location>
        <begin position="116"/>
        <end position="135"/>
    </location>
</feature>
<feature type="transmembrane region" description="Helical" evidence="6">
    <location>
        <begin position="360"/>
        <end position="379"/>
    </location>
</feature>
<dbReference type="GO" id="GO:0016020">
    <property type="term" value="C:membrane"/>
    <property type="evidence" value="ECO:0007669"/>
    <property type="project" value="UniProtKB-SubCell"/>
</dbReference>
<evidence type="ECO:0000313" key="8">
    <source>
        <dbReference type="Proteomes" id="UP001489004"/>
    </source>
</evidence>
<keyword evidence="8" id="KW-1185">Reference proteome</keyword>
<feature type="transmembrane region" description="Helical" evidence="6">
    <location>
        <begin position="147"/>
        <end position="166"/>
    </location>
</feature>
<dbReference type="AlphaFoldDB" id="A0AAW1P9P4"/>
<feature type="transmembrane region" description="Helical" evidence="6">
    <location>
        <begin position="272"/>
        <end position="296"/>
    </location>
</feature>
<evidence type="ECO:0000256" key="2">
    <source>
        <dbReference type="ARBA" id="ARBA00022692"/>
    </source>
</evidence>
<proteinExistence type="predicted"/>
<feature type="region of interest" description="Disordered" evidence="5">
    <location>
        <begin position="63"/>
        <end position="90"/>
    </location>
</feature>
<organism evidence="7 8">
    <name type="scientific">[Myrmecia] bisecta</name>
    <dbReference type="NCBI Taxonomy" id="41462"/>
    <lineage>
        <taxon>Eukaryota</taxon>
        <taxon>Viridiplantae</taxon>
        <taxon>Chlorophyta</taxon>
        <taxon>core chlorophytes</taxon>
        <taxon>Trebouxiophyceae</taxon>
        <taxon>Trebouxiales</taxon>
        <taxon>Trebouxiaceae</taxon>
        <taxon>Myrmecia</taxon>
    </lineage>
</organism>
<evidence type="ECO:0000256" key="3">
    <source>
        <dbReference type="ARBA" id="ARBA00022989"/>
    </source>
</evidence>
<protein>
    <recommendedName>
        <fullName evidence="9">Integral membrane protein TerC</fullName>
    </recommendedName>
</protein>
<evidence type="ECO:0000256" key="4">
    <source>
        <dbReference type="ARBA" id="ARBA00023136"/>
    </source>
</evidence>
<name>A0AAW1P9P4_9CHLO</name>
<dbReference type="EMBL" id="JALJOR010000017">
    <property type="protein sequence ID" value="KAK9804777.1"/>
    <property type="molecule type" value="Genomic_DNA"/>
</dbReference>
<dbReference type="Pfam" id="PF03741">
    <property type="entry name" value="TerC"/>
    <property type="match status" value="1"/>
</dbReference>
<sequence>MASVNKGICQSVTQVGASPSPHPVADFAGPSLRVRRCQQQSRVPPLRCHQRTPCRRVWPVQQPGRLQGASGGQGRIRATGDKLQQGPPQEVSTEEAEVIQAVELVQVEETEERGELVFAYLAAAVAFGLGIWGVLGPEKAEEYFAGYLLEQSLSVDNLFVFILVFQYFRTPRLEQDKVLTFGILSAAVLRLIMIVLGVELIDRFQPVLLLFAGILLASSYKLLASGGGEEEEEDLNDNAIVKLCRRFIQVTDAYDGDKFFTVQNGERMATPLLLVLAVIEISDVVFAVDSIPAVFGVTKDPFIVYTSNIAAIVSLRALYSFVSTVMSELRYLDKAVAVVLGFIGGKMVVEFFGWHISTTLSLEVVAVALATGVAASLWLPPQDDAL</sequence>
<evidence type="ECO:0000256" key="6">
    <source>
        <dbReference type="SAM" id="Phobius"/>
    </source>
</evidence>
<keyword evidence="3 6" id="KW-1133">Transmembrane helix</keyword>
<dbReference type="PANTHER" id="PTHR30238:SF0">
    <property type="entry name" value="THYLAKOID MEMBRANE PROTEIN TERC, CHLOROPLASTIC"/>
    <property type="match status" value="1"/>
</dbReference>
<gene>
    <name evidence="7" type="ORF">WJX72_004869</name>
</gene>
<dbReference type="InterPro" id="IPR022369">
    <property type="entry name" value="Integral_membrane_TerC_rswitch"/>
</dbReference>
<feature type="transmembrane region" description="Helical" evidence="6">
    <location>
        <begin position="178"/>
        <end position="198"/>
    </location>
</feature>
<dbReference type="Proteomes" id="UP001489004">
    <property type="component" value="Unassembled WGS sequence"/>
</dbReference>
<dbReference type="InterPro" id="IPR005496">
    <property type="entry name" value="Integral_membrane_TerC"/>
</dbReference>
<feature type="transmembrane region" description="Helical" evidence="6">
    <location>
        <begin position="302"/>
        <end position="319"/>
    </location>
</feature>
<comment type="caution">
    <text evidence="7">The sequence shown here is derived from an EMBL/GenBank/DDBJ whole genome shotgun (WGS) entry which is preliminary data.</text>
</comment>
<dbReference type="PANTHER" id="PTHR30238">
    <property type="entry name" value="MEMBRANE BOUND PREDICTED REDOX MODULATOR"/>
    <property type="match status" value="1"/>
</dbReference>
<comment type="subcellular location">
    <subcellularLocation>
        <location evidence="1">Membrane</location>
        <topology evidence="1">Multi-pass membrane protein</topology>
    </subcellularLocation>
</comment>
<dbReference type="NCBIfam" id="TIGR03718">
    <property type="entry name" value="R_switched_Alx"/>
    <property type="match status" value="1"/>
</dbReference>